<reference evidence="2" key="1">
    <citation type="submission" date="2018-05" db="EMBL/GenBank/DDBJ databases">
        <authorList>
            <person name="Nie L."/>
        </authorList>
    </citation>
    <scope>NUCLEOTIDE SEQUENCE [LARGE SCALE GENOMIC DNA]</scope>
    <source>
        <strain evidence="2">NL</strain>
    </source>
</reference>
<dbReference type="Proteomes" id="UP000248553">
    <property type="component" value="Unassembled WGS sequence"/>
</dbReference>
<name>A0A328B4W6_9BACT</name>
<organism evidence="1 2">
    <name type="scientific">Hymenobacter edaphi</name>
    <dbReference type="NCBI Taxonomy" id="2211146"/>
    <lineage>
        <taxon>Bacteria</taxon>
        <taxon>Pseudomonadati</taxon>
        <taxon>Bacteroidota</taxon>
        <taxon>Cytophagia</taxon>
        <taxon>Cytophagales</taxon>
        <taxon>Hymenobacteraceae</taxon>
        <taxon>Hymenobacter</taxon>
    </lineage>
</organism>
<proteinExistence type="predicted"/>
<sequence>MTRHLLLEFSDLFDGQPQPVETYLAGMGRKRALQCVAHLLGYLSKVPASDRDYQTEWQQLFGPHSQPFADQVYYKMRAIARASQQKVGFLHAKAILQLFCYCFDLPEEETKTPAELERDFFKACLALNHFYIAEQSQATAEAKRLLPGHELAALSLGSTFSDAELVNHNLPNVTIAQLIKSVRFFEFLAKEARFAPLLQAFLHHFRCQTWQDFFRRLGGIIRPVMQSENPGTIIVEVPKDEDFEDSCAFLRHFALPEGQPLDTADFTSLRSTPLWEYEPGAFILIFPVLVLEMLHKGLYFQFSRVNQALDKGHRIKDWRSEYCDLFSEQYLLYLLLDAIFLGRGLALSGNAIKAGWQLAGQAEPDYYFRQDHRAVVFESKDVLVHKDAKAGHDFLTYLQEIEKKFYRDGAHPKAALQLLNNVKRLLEKALPFDTDYDPAQLSIYPVLVVHDRLYNQPGLNEVVDSWFQAELAALAATGLPIQHVKPLVIVDVDTLLAFHEHFRDGRMVFEDVLDAYLLHIKPANRVVHSQAELEATILGTVHPFSLFLENYAHERGLAAVPEQMLYELLDIVNEGAQDE</sequence>
<gene>
    <name evidence="1" type="ORF">DLM85_23750</name>
</gene>
<dbReference type="OrthoDB" id="1275259at2"/>
<comment type="caution">
    <text evidence="1">The sequence shown here is derived from an EMBL/GenBank/DDBJ whole genome shotgun (WGS) entry which is preliminary data.</text>
</comment>
<keyword evidence="2" id="KW-1185">Reference proteome</keyword>
<evidence type="ECO:0000313" key="1">
    <source>
        <dbReference type="EMBL" id="RAK62420.1"/>
    </source>
</evidence>
<dbReference type="RefSeq" id="WP_111480681.1">
    <property type="nucleotide sequence ID" value="NZ_QHKM01000014.1"/>
</dbReference>
<protein>
    <submittedName>
        <fullName evidence="1">Uncharacterized protein</fullName>
    </submittedName>
</protein>
<accession>A0A328B4W6</accession>
<evidence type="ECO:0000313" key="2">
    <source>
        <dbReference type="Proteomes" id="UP000248553"/>
    </source>
</evidence>
<dbReference type="AlphaFoldDB" id="A0A328B4W6"/>
<dbReference type="EMBL" id="QHKM01000014">
    <property type="protein sequence ID" value="RAK62420.1"/>
    <property type="molecule type" value="Genomic_DNA"/>
</dbReference>